<proteinExistence type="predicted"/>
<reference evidence="1 2" key="1">
    <citation type="journal article" date="2021" name="BMC Biol.">
        <title>Horizontally acquired antibacterial genes associated with adaptive radiation of ladybird beetles.</title>
        <authorList>
            <person name="Li H.S."/>
            <person name="Tang X.F."/>
            <person name="Huang Y.H."/>
            <person name="Xu Z.Y."/>
            <person name="Chen M.L."/>
            <person name="Du X.Y."/>
            <person name="Qiu B.Y."/>
            <person name="Chen P.T."/>
            <person name="Zhang W."/>
            <person name="Slipinski A."/>
            <person name="Escalona H.E."/>
            <person name="Waterhouse R.M."/>
            <person name="Zwick A."/>
            <person name="Pang H."/>
        </authorList>
    </citation>
    <scope>NUCLEOTIDE SEQUENCE [LARGE SCALE GENOMIC DNA]</scope>
    <source>
        <strain evidence="1">SYSU2018</strain>
    </source>
</reference>
<gene>
    <name evidence="1" type="ORF">HHI36_001549</name>
</gene>
<dbReference type="EMBL" id="JABFTP020000185">
    <property type="protein sequence ID" value="KAL3287061.1"/>
    <property type="molecule type" value="Genomic_DNA"/>
</dbReference>
<keyword evidence="2" id="KW-1185">Reference proteome</keyword>
<dbReference type="Proteomes" id="UP001516400">
    <property type="component" value="Unassembled WGS sequence"/>
</dbReference>
<name>A0ABD2P8R1_9CUCU</name>
<evidence type="ECO:0000313" key="1">
    <source>
        <dbReference type="EMBL" id="KAL3287061.1"/>
    </source>
</evidence>
<protein>
    <submittedName>
        <fullName evidence="1">Uncharacterized protein</fullName>
    </submittedName>
</protein>
<organism evidence="1 2">
    <name type="scientific">Cryptolaemus montrouzieri</name>
    <dbReference type="NCBI Taxonomy" id="559131"/>
    <lineage>
        <taxon>Eukaryota</taxon>
        <taxon>Metazoa</taxon>
        <taxon>Ecdysozoa</taxon>
        <taxon>Arthropoda</taxon>
        <taxon>Hexapoda</taxon>
        <taxon>Insecta</taxon>
        <taxon>Pterygota</taxon>
        <taxon>Neoptera</taxon>
        <taxon>Endopterygota</taxon>
        <taxon>Coleoptera</taxon>
        <taxon>Polyphaga</taxon>
        <taxon>Cucujiformia</taxon>
        <taxon>Coccinelloidea</taxon>
        <taxon>Coccinellidae</taxon>
        <taxon>Scymninae</taxon>
        <taxon>Scymnini</taxon>
        <taxon>Cryptolaemus</taxon>
    </lineage>
</organism>
<dbReference type="AlphaFoldDB" id="A0ABD2P8R1"/>
<comment type="caution">
    <text evidence="1">The sequence shown here is derived from an EMBL/GenBank/DDBJ whole genome shotgun (WGS) entry which is preliminary data.</text>
</comment>
<sequence length="201" mass="23242">MCTCEDLNCTPIWKTLERLNNQPNVTQNPDDKPMNEHHRNLMKNIININRDEYIRSRGRVNRGISNVPDTNREKAQNTTQTYTVCRVQYKVIDSGIQQPNEPDLCQEKLIGSPKMSGAGCNRTERPSPIKGTNIHIYVSRLFVPLQHLNKCSKKCILVISHWNEHKHNMPGNNQFSQEKRFRGGYLKTSWRGLLSSESQLQ</sequence>
<evidence type="ECO:0000313" key="2">
    <source>
        <dbReference type="Proteomes" id="UP001516400"/>
    </source>
</evidence>
<accession>A0ABD2P8R1</accession>